<gene>
    <name evidence="1" type="ORF">RCL2_002754700</name>
</gene>
<dbReference type="EMBL" id="BLAL01000297">
    <property type="protein sequence ID" value="GET01122.1"/>
    <property type="molecule type" value="Genomic_DNA"/>
</dbReference>
<organism evidence="1 2">
    <name type="scientific">Rhizophagus clarus</name>
    <dbReference type="NCBI Taxonomy" id="94130"/>
    <lineage>
        <taxon>Eukaryota</taxon>
        <taxon>Fungi</taxon>
        <taxon>Fungi incertae sedis</taxon>
        <taxon>Mucoromycota</taxon>
        <taxon>Glomeromycotina</taxon>
        <taxon>Glomeromycetes</taxon>
        <taxon>Glomerales</taxon>
        <taxon>Glomeraceae</taxon>
        <taxon>Rhizophagus</taxon>
    </lineage>
</organism>
<proteinExistence type="predicted"/>
<protein>
    <submittedName>
        <fullName evidence="1">Uncharacterized protein</fullName>
    </submittedName>
</protein>
<name>A0A8H3R2N8_9GLOM</name>
<sequence length="145" mass="16862">MSRSNPLVWKFFRTYSKLTISLHKSSLIIDTLKYKTGIILKIKSVYTVRGAHAYTVIVINLDIHTTSRVASTPSLKESHTFRSEEVLRNGYQSSPFNDLIITKNKYEAYCMTRNIVIMLYFSFYVQCVRVHLNFENRNTPITCPI</sequence>
<evidence type="ECO:0000313" key="2">
    <source>
        <dbReference type="Proteomes" id="UP000615446"/>
    </source>
</evidence>
<dbReference type="AlphaFoldDB" id="A0A8H3R2N8"/>
<accession>A0A8H3R2N8</accession>
<comment type="caution">
    <text evidence="1">The sequence shown here is derived from an EMBL/GenBank/DDBJ whole genome shotgun (WGS) entry which is preliminary data.</text>
</comment>
<evidence type="ECO:0000313" key="1">
    <source>
        <dbReference type="EMBL" id="GET01122.1"/>
    </source>
</evidence>
<reference evidence="1" key="1">
    <citation type="submission" date="2019-10" db="EMBL/GenBank/DDBJ databases">
        <title>Conservation and host-specific expression of non-tandemly repeated heterogenous ribosome RNA gene in arbuscular mycorrhizal fungi.</title>
        <authorList>
            <person name="Maeda T."/>
            <person name="Kobayashi Y."/>
            <person name="Nakagawa T."/>
            <person name="Ezawa T."/>
            <person name="Yamaguchi K."/>
            <person name="Bino T."/>
            <person name="Nishimoto Y."/>
            <person name="Shigenobu S."/>
            <person name="Kawaguchi M."/>
        </authorList>
    </citation>
    <scope>NUCLEOTIDE SEQUENCE</scope>
    <source>
        <strain evidence="1">HR1</strain>
    </source>
</reference>
<dbReference type="Proteomes" id="UP000615446">
    <property type="component" value="Unassembled WGS sequence"/>
</dbReference>